<dbReference type="Gene3D" id="2.40.10.220">
    <property type="entry name" value="predicted glycosyltransferase like domains"/>
    <property type="match status" value="1"/>
</dbReference>
<evidence type="ECO:0000256" key="4">
    <source>
        <dbReference type="HAMAP-Rule" id="MF_01457"/>
    </source>
</evidence>
<dbReference type="InterPro" id="IPR009926">
    <property type="entry name" value="T3SS_YcgR_PilZN"/>
</dbReference>
<organism evidence="7 8">
    <name type="scientific">Serratia odorifera</name>
    <dbReference type="NCBI Taxonomy" id="618"/>
    <lineage>
        <taxon>Bacteria</taxon>
        <taxon>Pseudomonadati</taxon>
        <taxon>Pseudomonadota</taxon>
        <taxon>Gammaproteobacteria</taxon>
        <taxon>Enterobacterales</taxon>
        <taxon>Yersiniaceae</taxon>
        <taxon>Serratia</taxon>
    </lineage>
</organism>
<evidence type="ECO:0000256" key="2">
    <source>
        <dbReference type="ARBA" id="ARBA00022741"/>
    </source>
</evidence>
<evidence type="ECO:0000259" key="5">
    <source>
        <dbReference type="Pfam" id="PF07238"/>
    </source>
</evidence>
<dbReference type="GO" id="GO:0071973">
    <property type="term" value="P:bacterial-type flagellum-dependent cell motility"/>
    <property type="evidence" value="ECO:0007669"/>
    <property type="project" value="UniProtKB-UniRule"/>
</dbReference>
<comment type="similarity">
    <text evidence="4">Belongs to the YcgR family.</text>
</comment>
<evidence type="ECO:0000313" key="7">
    <source>
        <dbReference type="EMBL" id="VDZ63086.1"/>
    </source>
</evidence>
<dbReference type="KEGG" id="sof:NCTC11214_04324"/>
<dbReference type="Gene3D" id="2.30.110.10">
    <property type="entry name" value="Electron Transport, Fmn-binding Protein, Chain A"/>
    <property type="match status" value="1"/>
</dbReference>
<dbReference type="RefSeq" id="WP_004962735.1">
    <property type="nucleotide sequence ID" value="NZ_LR134117.1"/>
</dbReference>
<evidence type="ECO:0000256" key="1">
    <source>
        <dbReference type="ARBA" id="ARBA00022636"/>
    </source>
</evidence>
<dbReference type="AlphaFoldDB" id="A0A447KYG1"/>
<keyword evidence="3 4" id="KW-0975">Bacterial flagellum</keyword>
<dbReference type="InterPro" id="IPR009875">
    <property type="entry name" value="PilZ_domain"/>
</dbReference>
<dbReference type="GO" id="GO:0071945">
    <property type="term" value="P:regulation of bacterial-type flagellum-dependent cell motility by regulation of motor speed"/>
    <property type="evidence" value="ECO:0007669"/>
    <property type="project" value="UniProtKB-UniRule"/>
</dbReference>
<keyword evidence="1 4" id="KW-0973">c-di-GMP</keyword>
<evidence type="ECO:0000313" key="8">
    <source>
        <dbReference type="Proteomes" id="UP000281391"/>
    </source>
</evidence>
<protein>
    <recommendedName>
        <fullName evidence="4">Flagellar brake protein YcgR</fullName>
    </recommendedName>
    <alternativeName>
        <fullName evidence="4">Cyclic di-GMP binding protein YcgR</fullName>
    </alternativeName>
</protein>
<dbReference type="Pfam" id="PF07238">
    <property type="entry name" value="PilZ"/>
    <property type="match status" value="1"/>
</dbReference>
<dbReference type="HAMAP" id="MF_01457">
    <property type="entry name" value="YcgR"/>
    <property type="match status" value="1"/>
</dbReference>
<comment type="function">
    <text evidence="4">Acts as a flagellar brake, regulating swimming and swarming in a bis-(3'-5') cyclic diguanylic acid (c-di-GMP)-dependent manner. Binds 1 c-di-GMP dimer per subunit. Increasing levels of c-di-GMP lead to decreased motility.</text>
</comment>
<sequence>MEHTDNGLFIKQERFEVLAILRNIYKQRTPLRVANQQQCFHSQILSVGADSIVFDCANDSLCASGEYRVIIESQDAKIEFLLDQAEITQHQQAQAISARLPKELVYIQRRRQFRITTPYWRQFLCSGSYPDGSPFQLRIHDLSAGGVGLRLDGPVPPCLESGFVFSKVQLDLGDYGNFKVNLELIAASDENVECEETGDLKHFTRLSCRFVGISVLTARKIHSAVIAFELDFNKKKKR</sequence>
<dbReference type="Pfam" id="PF07317">
    <property type="entry name" value="PilZN"/>
    <property type="match status" value="1"/>
</dbReference>
<dbReference type="InterPro" id="IPR012349">
    <property type="entry name" value="Split_barrel_FMN-bd"/>
</dbReference>
<gene>
    <name evidence="4 7" type="primary">ycgR</name>
    <name evidence="7" type="ORF">NCTC11214_04324</name>
</gene>
<evidence type="ECO:0000259" key="6">
    <source>
        <dbReference type="Pfam" id="PF07317"/>
    </source>
</evidence>
<evidence type="ECO:0000256" key="3">
    <source>
        <dbReference type="ARBA" id="ARBA00023143"/>
    </source>
</evidence>
<feature type="domain" description="Type III secretion system flagellar brake protein YcgR PilZN" evidence="6">
    <location>
        <begin position="9"/>
        <end position="105"/>
    </location>
</feature>
<comment type="subunit">
    <text evidence="4">Monomer. Interacts with the flagellar basal bodies.</text>
</comment>
<dbReference type="GO" id="GO:0035438">
    <property type="term" value="F:cyclic-di-GMP binding"/>
    <property type="evidence" value="ECO:0007669"/>
    <property type="project" value="UniProtKB-UniRule"/>
</dbReference>
<comment type="subcellular location">
    <subcellularLocation>
        <location evidence="4">Bacterial flagellum basal body</location>
    </subcellularLocation>
</comment>
<name>A0A447KYG1_SEROD</name>
<keyword evidence="2 4" id="KW-0547">Nucleotide-binding</keyword>
<accession>A0A447KYG1</accession>
<proteinExistence type="inferred from homology"/>
<feature type="domain" description="PilZ" evidence="5">
    <location>
        <begin position="108"/>
        <end position="221"/>
    </location>
</feature>
<dbReference type="Proteomes" id="UP000281391">
    <property type="component" value="Chromosome"/>
</dbReference>
<dbReference type="EMBL" id="LR134117">
    <property type="protein sequence ID" value="VDZ63086.1"/>
    <property type="molecule type" value="Genomic_DNA"/>
</dbReference>
<reference evidence="7 8" key="1">
    <citation type="submission" date="2018-12" db="EMBL/GenBank/DDBJ databases">
        <authorList>
            <consortium name="Pathogen Informatics"/>
        </authorList>
    </citation>
    <scope>NUCLEOTIDE SEQUENCE [LARGE SCALE GENOMIC DNA]</scope>
    <source>
        <strain evidence="7 8">NCTC11214</strain>
    </source>
</reference>
<dbReference type="GO" id="GO:0009425">
    <property type="term" value="C:bacterial-type flagellum basal body"/>
    <property type="evidence" value="ECO:0007669"/>
    <property type="project" value="UniProtKB-SubCell"/>
</dbReference>
<dbReference type="InterPro" id="IPR023787">
    <property type="entry name" value="T3SS_YcgR"/>
</dbReference>